<dbReference type="InterPro" id="IPR016186">
    <property type="entry name" value="C-type_lectin-like/link_sf"/>
</dbReference>
<organism evidence="6 7">
    <name type="scientific">Steinernema hermaphroditum</name>
    <dbReference type="NCBI Taxonomy" id="289476"/>
    <lineage>
        <taxon>Eukaryota</taxon>
        <taxon>Metazoa</taxon>
        <taxon>Ecdysozoa</taxon>
        <taxon>Nematoda</taxon>
        <taxon>Chromadorea</taxon>
        <taxon>Rhabditida</taxon>
        <taxon>Tylenchina</taxon>
        <taxon>Panagrolaimomorpha</taxon>
        <taxon>Strongyloidoidea</taxon>
        <taxon>Steinernematidae</taxon>
        <taxon>Steinernema</taxon>
    </lineage>
</organism>
<dbReference type="InterPro" id="IPR016187">
    <property type="entry name" value="CTDL_fold"/>
</dbReference>
<feature type="domain" description="C-type lectin" evidence="4">
    <location>
        <begin position="488"/>
        <end position="611"/>
    </location>
</feature>
<dbReference type="PROSITE" id="PS50041">
    <property type="entry name" value="C_TYPE_LECTIN_2"/>
    <property type="match status" value="1"/>
</dbReference>
<reference evidence="6" key="1">
    <citation type="submission" date="2023-06" db="EMBL/GenBank/DDBJ databases">
        <title>Genomic analysis of the entomopathogenic nematode Steinernema hermaphroditum.</title>
        <authorList>
            <person name="Schwarz E.M."/>
            <person name="Heppert J.K."/>
            <person name="Baniya A."/>
            <person name="Schwartz H.T."/>
            <person name="Tan C.-H."/>
            <person name="Antoshechkin I."/>
            <person name="Sternberg P.W."/>
            <person name="Goodrich-Blair H."/>
            <person name="Dillman A.R."/>
        </authorList>
    </citation>
    <scope>NUCLEOTIDE SEQUENCE</scope>
    <source>
        <strain evidence="6">PS9179</strain>
        <tissue evidence="6">Whole animal</tissue>
    </source>
</reference>
<keyword evidence="1" id="KW-1015">Disulfide bond</keyword>
<dbReference type="Pfam" id="PF00092">
    <property type="entry name" value="VWA"/>
    <property type="match status" value="2"/>
</dbReference>
<dbReference type="InterPro" id="IPR001304">
    <property type="entry name" value="C-type_lectin-like"/>
</dbReference>
<dbReference type="InterPro" id="IPR002035">
    <property type="entry name" value="VWF_A"/>
</dbReference>
<dbReference type="Proteomes" id="UP001175271">
    <property type="component" value="Unassembled WGS sequence"/>
</dbReference>
<gene>
    <name evidence="6" type="ORF">QR680_015272</name>
</gene>
<comment type="caution">
    <text evidence="6">The sequence shown here is derived from an EMBL/GenBank/DDBJ whole genome shotgun (WGS) entry which is preliminary data.</text>
</comment>
<dbReference type="Gene3D" id="3.40.50.410">
    <property type="entry name" value="von Willebrand factor, type A domain"/>
    <property type="match status" value="2"/>
</dbReference>
<evidence type="ECO:0000256" key="1">
    <source>
        <dbReference type="ARBA" id="ARBA00023157"/>
    </source>
</evidence>
<evidence type="ECO:0000313" key="6">
    <source>
        <dbReference type="EMBL" id="KAK0400482.1"/>
    </source>
</evidence>
<evidence type="ECO:0000256" key="3">
    <source>
        <dbReference type="SAM" id="SignalP"/>
    </source>
</evidence>
<dbReference type="CDD" id="cd00037">
    <property type="entry name" value="CLECT"/>
    <property type="match status" value="1"/>
</dbReference>
<dbReference type="SMART" id="SM00034">
    <property type="entry name" value="CLECT"/>
    <property type="match status" value="1"/>
</dbReference>
<dbReference type="InterPro" id="IPR018378">
    <property type="entry name" value="C-type_lectin_CS"/>
</dbReference>
<feature type="signal peptide" evidence="3">
    <location>
        <begin position="1"/>
        <end position="20"/>
    </location>
</feature>
<feature type="domain" description="VWFA" evidence="5">
    <location>
        <begin position="287"/>
        <end position="465"/>
    </location>
</feature>
<proteinExistence type="predicted"/>
<dbReference type="Gene3D" id="3.10.100.10">
    <property type="entry name" value="Mannose-Binding Protein A, subunit A"/>
    <property type="match status" value="1"/>
</dbReference>
<dbReference type="CDD" id="cd00198">
    <property type="entry name" value="vWFA"/>
    <property type="match status" value="1"/>
</dbReference>
<dbReference type="PROSITE" id="PS50234">
    <property type="entry name" value="VWFA"/>
    <property type="match status" value="2"/>
</dbReference>
<dbReference type="PROSITE" id="PS00615">
    <property type="entry name" value="C_TYPE_LECTIN_1"/>
    <property type="match status" value="1"/>
</dbReference>
<accession>A0AA39H9Q7</accession>
<dbReference type="AlphaFoldDB" id="A0AA39H9Q7"/>
<dbReference type="PANTHER" id="PTHR31024:SF13">
    <property type="entry name" value="C-TYPE LECTIN DOMAIN-CONTAINING PROTEIN 160"/>
    <property type="match status" value="1"/>
</dbReference>
<dbReference type="PANTHER" id="PTHR31024">
    <property type="entry name" value="C-TYPE LECTIN"/>
    <property type="match status" value="1"/>
</dbReference>
<evidence type="ECO:0008006" key="8">
    <source>
        <dbReference type="Google" id="ProtNLM"/>
    </source>
</evidence>
<feature type="compositionally biased region" description="Pro residues" evidence="2">
    <location>
        <begin position="241"/>
        <end position="257"/>
    </location>
</feature>
<feature type="compositionally biased region" description="Low complexity" evidence="2">
    <location>
        <begin position="258"/>
        <end position="270"/>
    </location>
</feature>
<feature type="chain" id="PRO_5041349785" description="C-type lectin domain-containing protein" evidence="3">
    <location>
        <begin position="21"/>
        <end position="635"/>
    </location>
</feature>
<dbReference type="EMBL" id="JAUCMV010000004">
    <property type="protein sequence ID" value="KAK0400482.1"/>
    <property type="molecule type" value="Genomic_DNA"/>
</dbReference>
<keyword evidence="3" id="KW-0732">Signal</keyword>
<feature type="domain" description="VWFA" evidence="5">
    <location>
        <begin position="39"/>
        <end position="192"/>
    </location>
</feature>
<evidence type="ECO:0000259" key="5">
    <source>
        <dbReference type="PROSITE" id="PS50234"/>
    </source>
</evidence>
<evidence type="ECO:0000256" key="2">
    <source>
        <dbReference type="SAM" id="MobiDB-lite"/>
    </source>
</evidence>
<dbReference type="SUPFAM" id="SSF53300">
    <property type="entry name" value="vWA-like"/>
    <property type="match status" value="2"/>
</dbReference>
<keyword evidence="7" id="KW-1185">Reference proteome</keyword>
<dbReference type="InterPro" id="IPR036465">
    <property type="entry name" value="vWFA_dom_sf"/>
</dbReference>
<dbReference type="SMART" id="SM00327">
    <property type="entry name" value="VWA"/>
    <property type="match status" value="2"/>
</dbReference>
<evidence type="ECO:0000259" key="4">
    <source>
        <dbReference type="PROSITE" id="PS50041"/>
    </source>
</evidence>
<feature type="region of interest" description="Disordered" evidence="2">
    <location>
        <begin position="234"/>
        <end position="272"/>
    </location>
</feature>
<dbReference type="GO" id="GO:0045087">
    <property type="term" value="P:innate immune response"/>
    <property type="evidence" value="ECO:0007669"/>
    <property type="project" value="TreeGrafter"/>
</dbReference>
<sequence length="635" mass="70008">MTYFCTYLLVLSLIAAGVGSDTCDFSRIANSPVFPCSKDVVFVLDASSSMKTVENIEKQLSFVQELISHWTFGDLHGMRVAFAVYGLNHDVYFSFYYTSLPSCIAKIWNFRKKLAKRALKEHSLTRAIQEVERIYASDPRKHRENPLFRHRPGLKPRFIIFSSTIDSEDIATAELQLKSLSRRRYESILAISQAPIHRYGSINSAKILHLDRRINTPDELFKEVVSGLCFEQEYDEEDPDPPYCIPPPPPTVPPTSTPSPVKTTTKSPSIPKKEHNCSCTLGKLWLDIVIAIDTSDSMTEDGLNGVLALLATWIAQSTVGPSKQQSLRVGIVTFDTDVRTVADLNALRSTSDVVSTLSKITITGGGGVDVGGALRRAGNIFASSDERPNAKNVVLLISSAYNPSEIDNPRNAANHLKSSGTEVITIAYVQPSETQLVKAIGELASPGMAYSNTDGDLTDELVKTFCWINCFCKNNWMPYKSPLHSSESIGECVRFHDAEATWTSAADLVCPRLSEGGHLVHVFSKEKHDFLIELARNASSHAEALKFHIGLSHNGEGYYWSAGQTENMSPLPLGPNDYQCWNPGSPNSQDGKCVASAQNADSSIGWSNIDCHADHQRYICQAPICDTDHYCASID</sequence>
<dbReference type="SUPFAM" id="SSF56436">
    <property type="entry name" value="C-type lectin-like"/>
    <property type="match status" value="1"/>
</dbReference>
<name>A0AA39H9Q7_9BILA</name>
<dbReference type="Pfam" id="PF00059">
    <property type="entry name" value="Lectin_C"/>
    <property type="match status" value="1"/>
</dbReference>
<evidence type="ECO:0000313" key="7">
    <source>
        <dbReference type="Proteomes" id="UP001175271"/>
    </source>
</evidence>
<protein>
    <recommendedName>
        <fullName evidence="8">C-type lectin domain-containing protein</fullName>
    </recommendedName>
</protein>